<keyword evidence="1" id="KW-0472">Membrane</keyword>
<dbReference type="EMBL" id="JWZT01004407">
    <property type="protein sequence ID" value="KII64191.1"/>
    <property type="molecule type" value="Genomic_DNA"/>
</dbReference>
<evidence type="ECO:0000256" key="1">
    <source>
        <dbReference type="SAM" id="Phobius"/>
    </source>
</evidence>
<accession>A0A0C2MB41</accession>
<organism evidence="2 3">
    <name type="scientific">Thelohanellus kitauei</name>
    <name type="common">Myxosporean</name>
    <dbReference type="NCBI Taxonomy" id="669202"/>
    <lineage>
        <taxon>Eukaryota</taxon>
        <taxon>Metazoa</taxon>
        <taxon>Cnidaria</taxon>
        <taxon>Myxozoa</taxon>
        <taxon>Myxosporea</taxon>
        <taxon>Bivalvulida</taxon>
        <taxon>Platysporina</taxon>
        <taxon>Myxobolidae</taxon>
        <taxon>Thelohanellus</taxon>
    </lineage>
</organism>
<dbReference type="AlphaFoldDB" id="A0A0C2MB41"/>
<keyword evidence="3" id="KW-1185">Reference proteome</keyword>
<feature type="transmembrane region" description="Helical" evidence="1">
    <location>
        <begin position="6"/>
        <end position="25"/>
    </location>
</feature>
<protein>
    <submittedName>
        <fullName evidence="2">Uncharacterized protein</fullName>
    </submittedName>
</protein>
<proteinExistence type="predicted"/>
<gene>
    <name evidence="2" type="ORF">RF11_16051</name>
</gene>
<evidence type="ECO:0000313" key="2">
    <source>
        <dbReference type="EMBL" id="KII64191.1"/>
    </source>
</evidence>
<name>A0A0C2MB41_THEKT</name>
<evidence type="ECO:0000313" key="3">
    <source>
        <dbReference type="Proteomes" id="UP000031668"/>
    </source>
</evidence>
<dbReference type="Proteomes" id="UP000031668">
    <property type="component" value="Unassembled WGS sequence"/>
</dbReference>
<keyword evidence="1" id="KW-1133">Transmembrane helix</keyword>
<keyword evidence="1" id="KW-0812">Transmembrane</keyword>
<reference evidence="2 3" key="1">
    <citation type="journal article" date="2014" name="Genome Biol. Evol.">
        <title>The genome of the myxosporean Thelohanellus kitauei shows adaptations to nutrient acquisition within its fish host.</title>
        <authorList>
            <person name="Yang Y."/>
            <person name="Xiong J."/>
            <person name="Zhou Z."/>
            <person name="Huo F."/>
            <person name="Miao W."/>
            <person name="Ran C."/>
            <person name="Liu Y."/>
            <person name="Zhang J."/>
            <person name="Feng J."/>
            <person name="Wang M."/>
            <person name="Wang M."/>
            <person name="Wang L."/>
            <person name="Yao B."/>
        </authorList>
    </citation>
    <scope>NUCLEOTIDE SEQUENCE [LARGE SCALE GENOMIC DNA]</scope>
    <source>
        <strain evidence="2">Wuqing</strain>
    </source>
</reference>
<sequence>MKLVCLVLIAISIIGPVVLLLVFIFERLYRLFLLMLDRFLEPPEVDPYYQEMVELLSEEPPEVDPYHQEIVELLSEEPPEVDPYRQEMVKSLSEEPPEVDSYQQEIVEPLSEF</sequence>
<comment type="caution">
    <text evidence="2">The sequence shown here is derived from an EMBL/GenBank/DDBJ whole genome shotgun (WGS) entry which is preliminary data.</text>
</comment>